<proteinExistence type="predicted"/>
<name>A0A0C9WRX3_9AGAR</name>
<dbReference type="STRING" id="1095629.A0A0C9WRX3"/>
<dbReference type="HOGENOM" id="CLU_133383_0_0_1"/>
<reference evidence="1 2" key="1">
    <citation type="submission" date="2014-04" db="EMBL/GenBank/DDBJ databases">
        <authorList>
            <consortium name="DOE Joint Genome Institute"/>
            <person name="Kuo A."/>
            <person name="Kohler A."/>
            <person name="Nagy L.G."/>
            <person name="Floudas D."/>
            <person name="Copeland A."/>
            <person name="Barry K.W."/>
            <person name="Cichocki N."/>
            <person name="Veneault-Fourrey C."/>
            <person name="LaButti K."/>
            <person name="Lindquist E.A."/>
            <person name="Lipzen A."/>
            <person name="Lundell T."/>
            <person name="Morin E."/>
            <person name="Murat C."/>
            <person name="Sun H."/>
            <person name="Tunlid A."/>
            <person name="Henrissat B."/>
            <person name="Grigoriev I.V."/>
            <person name="Hibbett D.S."/>
            <person name="Martin F."/>
            <person name="Nordberg H.P."/>
            <person name="Cantor M.N."/>
            <person name="Hua S.X."/>
        </authorList>
    </citation>
    <scope>NUCLEOTIDE SEQUENCE [LARGE SCALE GENOMIC DNA]</scope>
    <source>
        <strain evidence="1 2">LaAM-08-1</strain>
    </source>
</reference>
<keyword evidence="2" id="KW-1185">Reference proteome</keyword>
<dbReference type="OrthoDB" id="1045822at2759"/>
<dbReference type="AlphaFoldDB" id="A0A0C9WRX3"/>
<gene>
    <name evidence="1" type="ORF">K443DRAFT_116247</name>
</gene>
<evidence type="ECO:0000313" key="2">
    <source>
        <dbReference type="Proteomes" id="UP000054477"/>
    </source>
</evidence>
<evidence type="ECO:0000313" key="1">
    <source>
        <dbReference type="EMBL" id="KIJ90698.1"/>
    </source>
</evidence>
<organism evidence="1 2">
    <name type="scientific">Laccaria amethystina LaAM-08-1</name>
    <dbReference type="NCBI Taxonomy" id="1095629"/>
    <lineage>
        <taxon>Eukaryota</taxon>
        <taxon>Fungi</taxon>
        <taxon>Dikarya</taxon>
        <taxon>Basidiomycota</taxon>
        <taxon>Agaricomycotina</taxon>
        <taxon>Agaricomycetes</taxon>
        <taxon>Agaricomycetidae</taxon>
        <taxon>Agaricales</taxon>
        <taxon>Agaricineae</taxon>
        <taxon>Hydnangiaceae</taxon>
        <taxon>Laccaria</taxon>
    </lineage>
</organism>
<feature type="non-terminal residue" evidence="1">
    <location>
        <position position="112"/>
    </location>
</feature>
<sequence>SVPGGGNRNALNLPVEAEGKRNWSHGLCDCLGDMNTCALSRRRLDYLKAHGTPDPQRGNRCSSDGFFAQGFANVTIFEEPRAGGRVGESGRARNGIQVTILRLITVDGLEFV</sequence>
<protein>
    <submittedName>
        <fullName evidence="1">Uncharacterized protein</fullName>
    </submittedName>
</protein>
<dbReference type="EMBL" id="KN839128">
    <property type="protein sequence ID" value="KIJ90698.1"/>
    <property type="molecule type" value="Genomic_DNA"/>
</dbReference>
<reference evidence="2" key="2">
    <citation type="submission" date="2015-01" db="EMBL/GenBank/DDBJ databases">
        <title>Evolutionary Origins and Diversification of the Mycorrhizal Mutualists.</title>
        <authorList>
            <consortium name="DOE Joint Genome Institute"/>
            <consortium name="Mycorrhizal Genomics Consortium"/>
            <person name="Kohler A."/>
            <person name="Kuo A."/>
            <person name="Nagy L.G."/>
            <person name="Floudas D."/>
            <person name="Copeland A."/>
            <person name="Barry K.W."/>
            <person name="Cichocki N."/>
            <person name="Veneault-Fourrey C."/>
            <person name="LaButti K."/>
            <person name="Lindquist E.A."/>
            <person name="Lipzen A."/>
            <person name="Lundell T."/>
            <person name="Morin E."/>
            <person name="Murat C."/>
            <person name="Riley R."/>
            <person name="Ohm R."/>
            <person name="Sun H."/>
            <person name="Tunlid A."/>
            <person name="Henrissat B."/>
            <person name="Grigoriev I.V."/>
            <person name="Hibbett D.S."/>
            <person name="Martin F."/>
        </authorList>
    </citation>
    <scope>NUCLEOTIDE SEQUENCE [LARGE SCALE GENOMIC DNA]</scope>
    <source>
        <strain evidence="2">LaAM-08-1</strain>
    </source>
</reference>
<accession>A0A0C9WRX3</accession>
<dbReference type="Proteomes" id="UP000054477">
    <property type="component" value="Unassembled WGS sequence"/>
</dbReference>